<dbReference type="Pfam" id="PF03841">
    <property type="entry name" value="SelA"/>
    <property type="match status" value="1"/>
</dbReference>
<dbReference type="Gene3D" id="3.40.640.10">
    <property type="entry name" value="Type I PLP-dependent aspartate aminotransferase-like (Major domain)"/>
    <property type="match status" value="1"/>
</dbReference>
<dbReference type="InterPro" id="IPR018319">
    <property type="entry name" value="SelA-like"/>
</dbReference>
<evidence type="ECO:0000256" key="4">
    <source>
        <dbReference type="PIRSR" id="PIRSR618319-50"/>
    </source>
</evidence>
<dbReference type="PANTHER" id="PTHR32328">
    <property type="entry name" value="L-SERYL-TRNA(SEC) SELENIUM TRANSFERASE"/>
    <property type="match status" value="1"/>
</dbReference>
<evidence type="ECO:0000256" key="1">
    <source>
        <dbReference type="ARBA" id="ARBA00001933"/>
    </source>
</evidence>
<dbReference type="InterPro" id="IPR015421">
    <property type="entry name" value="PyrdxlP-dep_Trfase_major"/>
</dbReference>
<proteinExistence type="inferred from homology"/>
<dbReference type="AlphaFoldDB" id="A0A4Q9VY43"/>
<protein>
    <submittedName>
        <fullName evidence="5">Aminotransferase class V-fold PLP-dependent enzyme</fullName>
    </submittedName>
</protein>
<comment type="similarity">
    <text evidence="3">Belongs to the SelA family.</text>
</comment>
<dbReference type="EMBL" id="SJFN01000001">
    <property type="protein sequence ID" value="TBW41310.1"/>
    <property type="molecule type" value="Genomic_DNA"/>
</dbReference>
<evidence type="ECO:0000313" key="5">
    <source>
        <dbReference type="EMBL" id="TBW41310.1"/>
    </source>
</evidence>
<organism evidence="5 6">
    <name type="scientific">Siculibacillus lacustris</name>
    <dbReference type="NCBI Taxonomy" id="1549641"/>
    <lineage>
        <taxon>Bacteria</taxon>
        <taxon>Pseudomonadati</taxon>
        <taxon>Pseudomonadota</taxon>
        <taxon>Alphaproteobacteria</taxon>
        <taxon>Hyphomicrobiales</taxon>
        <taxon>Ancalomicrobiaceae</taxon>
        <taxon>Siculibacillus</taxon>
    </lineage>
</organism>
<keyword evidence="5" id="KW-0032">Aminotransferase</keyword>
<gene>
    <name evidence="5" type="ORF">EYW49_00875</name>
</gene>
<dbReference type="OrthoDB" id="9787096at2"/>
<keyword evidence="6" id="KW-1185">Reference proteome</keyword>
<sequence>MPEDIRNRLGLRPVINVSGTMTSLGASIVGPDAIAAMTGILPQFVEMGDLHRLASRAIAAATGAEAGFVTASCAAGITLAIAATMTGSDLAAIEQLPDTTGLKTEVVMLTGHMVDYGAPIDQSVRLAGAELVLVGQSTSSHAYQLAGAIGENTAAALYVVSHHVAHYGMIPLATFIEVAHAKGVPVIVDGASEYDLRGFLAAGADIAIYSAHKFLGGPTAGLVAGSKALVRATYLQNRGIGRGMKTGKESILGAVAALEAWGRRDHAAVRRRERAALDHWLGVLDGRPGVTATIDPDPTGNPLDRLKLRIDPAEARISAWDLVDALAAGDPPLIVRDHEVEHGFFHLDPCNLHEGEEFLVGDRLAAELDAAQRRNEPLISCFATRVQRQEDGILAWPD</sequence>
<dbReference type="InterPro" id="IPR015424">
    <property type="entry name" value="PyrdxlP-dep_Trfase"/>
</dbReference>
<keyword evidence="2 4" id="KW-0663">Pyridoxal phosphate</keyword>
<evidence type="ECO:0000256" key="2">
    <source>
        <dbReference type="ARBA" id="ARBA00022898"/>
    </source>
</evidence>
<evidence type="ECO:0000313" key="6">
    <source>
        <dbReference type="Proteomes" id="UP000292781"/>
    </source>
</evidence>
<dbReference type="GO" id="GO:0008483">
    <property type="term" value="F:transaminase activity"/>
    <property type="evidence" value="ECO:0007669"/>
    <property type="project" value="UniProtKB-KW"/>
</dbReference>
<accession>A0A4Q9VY43</accession>
<dbReference type="SUPFAM" id="SSF53383">
    <property type="entry name" value="PLP-dependent transferases"/>
    <property type="match status" value="1"/>
</dbReference>
<dbReference type="PANTHER" id="PTHR32328:SF0">
    <property type="entry name" value="L-SERYL-TRNA(SEC) SELENIUM TRANSFERASE"/>
    <property type="match status" value="1"/>
</dbReference>
<comment type="cofactor">
    <cofactor evidence="1 4">
        <name>pyridoxal 5'-phosphate</name>
        <dbReference type="ChEBI" id="CHEBI:597326"/>
    </cofactor>
</comment>
<comment type="caution">
    <text evidence="5">The sequence shown here is derived from an EMBL/GenBank/DDBJ whole genome shotgun (WGS) entry which is preliminary data.</text>
</comment>
<reference evidence="5 6" key="1">
    <citation type="submission" date="2019-02" db="EMBL/GenBank/DDBJ databases">
        <title>Siculibacillus lacustris gen. nov., sp. nov., a new rosette-forming bacterium isolated from a freshwater crater lake (Lake St. Ana, Romania).</title>
        <authorList>
            <person name="Felfoldi T."/>
            <person name="Marton Z."/>
            <person name="Szabo A."/>
            <person name="Mentes A."/>
            <person name="Boka K."/>
            <person name="Marialigeti K."/>
            <person name="Mathe I."/>
            <person name="Koncz M."/>
            <person name="Schumann P."/>
            <person name="Toth E."/>
        </authorList>
    </citation>
    <scope>NUCLEOTIDE SEQUENCE [LARGE SCALE GENOMIC DNA]</scope>
    <source>
        <strain evidence="5 6">SA-279</strain>
    </source>
</reference>
<dbReference type="Proteomes" id="UP000292781">
    <property type="component" value="Unassembled WGS sequence"/>
</dbReference>
<feature type="modified residue" description="N6-(pyridoxal phosphate)lysine" evidence="4">
    <location>
        <position position="213"/>
    </location>
</feature>
<name>A0A4Q9VY43_9HYPH</name>
<dbReference type="RefSeq" id="WP_131304953.1">
    <property type="nucleotide sequence ID" value="NZ_SJFN01000001.1"/>
</dbReference>
<keyword evidence="5" id="KW-0808">Transferase</keyword>
<evidence type="ECO:0000256" key="3">
    <source>
        <dbReference type="ARBA" id="ARBA00044507"/>
    </source>
</evidence>
<dbReference type="GO" id="GO:0004125">
    <property type="term" value="F:L-seryl-tRNA(Sec) selenium transferase activity"/>
    <property type="evidence" value="ECO:0007669"/>
    <property type="project" value="TreeGrafter"/>
</dbReference>